<feature type="domain" description="PRC-barrel" evidence="1">
    <location>
        <begin position="10"/>
        <end position="81"/>
    </location>
</feature>
<dbReference type="PANTHER" id="PTHR36505:SF1">
    <property type="entry name" value="BLR1072 PROTEIN"/>
    <property type="match status" value="1"/>
</dbReference>
<dbReference type="InterPro" id="IPR027275">
    <property type="entry name" value="PRC-brl_dom"/>
</dbReference>
<dbReference type="Pfam" id="PF05239">
    <property type="entry name" value="PRC"/>
    <property type="match status" value="1"/>
</dbReference>
<accession>A0A953M2U4</accession>
<reference evidence="2" key="2">
    <citation type="submission" date="2021-08" db="EMBL/GenBank/DDBJ databases">
        <authorList>
            <person name="Dalcin Martins P."/>
        </authorList>
    </citation>
    <scope>NUCLEOTIDE SEQUENCE</scope>
    <source>
        <strain evidence="2">MAG_39</strain>
    </source>
</reference>
<dbReference type="AlphaFoldDB" id="A0A953M2U4"/>
<comment type="caution">
    <text evidence="2">The sequence shown here is derived from an EMBL/GenBank/DDBJ whole genome shotgun (WGS) entry which is preliminary data.</text>
</comment>
<evidence type="ECO:0000259" key="1">
    <source>
        <dbReference type="Pfam" id="PF05239"/>
    </source>
</evidence>
<dbReference type="InterPro" id="IPR011033">
    <property type="entry name" value="PRC_barrel-like_sf"/>
</dbReference>
<sequence length="117" mass="13588">MLQTNRAGVIIGKDVRNMQNEDLGKITDIVFDRNTNRIAYVILETGGLLGMGEKLHAVPFKALKSSTTGDHLVLNIDKERLKNAPAFEKNRWPDFTDRRWSTDVYRYYGVQPYWEER</sequence>
<evidence type="ECO:0000313" key="3">
    <source>
        <dbReference type="Proteomes" id="UP000705867"/>
    </source>
</evidence>
<organism evidence="2 3">
    <name type="scientific">Candidatus Nitrobium versatile</name>
    <dbReference type="NCBI Taxonomy" id="2884831"/>
    <lineage>
        <taxon>Bacteria</taxon>
        <taxon>Pseudomonadati</taxon>
        <taxon>Nitrospirota</taxon>
        <taxon>Nitrospiria</taxon>
        <taxon>Nitrospirales</taxon>
        <taxon>Nitrospiraceae</taxon>
        <taxon>Candidatus Nitrobium</taxon>
    </lineage>
</organism>
<dbReference type="PANTHER" id="PTHR36505">
    <property type="entry name" value="BLR1072 PROTEIN"/>
    <property type="match status" value="1"/>
</dbReference>
<protein>
    <submittedName>
        <fullName evidence="2">PRC-barrel domain-containing protein</fullName>
    </submittedName>
</protein>
<reference evidence="2" key="1">
    <citation type="journal article" date="2021" name="bioRxiv">
        <title>Unraveling nitrogen, sulfur and carbon metabolic pathways and microbial community transcriptional responses to substrate deprivation and toxicity stresses in a bioreactor mimicking anoxic brackish coastal sediment conditions.</title>
        <authorList>
            <person name="Martins P.D."/>
            <person name="Echeveste M.J."/>
            <person name="Arshad A."/>
            <person name="Kurth J."/>
            <person name="Ouboter H."/>
            <person name="Jetten M.S.M."/>
            <person name="Welte C.U."/>
        </authorList>
    </citation>
    <scope>NUCLEOTIDE SEQUENCE</scope>
    <source>
        <strain evidence="2">MAG_39</strain>
    </source>
</reference>
<name>A0A953M2U4_9BACT</name>
<dbReference type="EMBL" id="JAIOIV010000131">
    <property type="protein sequence ID" value="MBZ0157921.1"/>
    <property type="molecule type" value="Genomic_DNA"/>
</dbReference>
<evidence type="ECO:0000313" key="2">
    <source>
        <dbReference type="EMBL" id="MBZ0157921.1"/>
    </source>
</evidence>
<dbReference type="SUPFAM" id="SSF50346">
    <property type="entry name" value="PRC-barrel domain"/>
    <property type="match status" value="1"/>
</dbReference>
<dbReference type="Gene3D" id="2.30.30.240">
    <property type="entry name" value="PRC-barrel domain"/>
    <property type="match status" value="1"/>
</dbReference>
<dbReference type="Proteomes" id="UP000705867">
    <property type="component" value="Unassembled WGS sequence"/>
</dbReference>
<gene>
    <name evidence="2" type="ORF">K8I29_17120</name>
</gene>
<proteinExistence type="predicted"/>